<dbReference type="InterPro" id="IPR036770">
    <property type="entry name" value="Ankyrin_rpt-contain_sf"/>
</dbReference>
<evidence type="ECO:0000256" key="8">
    <source>
        <dbReference type="ARBA" id="ARBA00022837"/>
    </source>
</evidence>
<evidence type="ECO:0000256" key="11">
    <source>
        <dbReference type="ARBA" id="ARBA00023136"/>
    </source>
</evidence>
<gene>
    <name evidence="16" type="ORF">SPHA_19225</name>
</gene>
<keyword evidence="5" id="KW-0107">Calcium channel</keyword>
<keyword evidence="3" id="KW-1003">Cell membrane</keyword>
<feature type="transmembrane region" description="Helical" evidence="14">
    <location>
        <begin position="434"/>
        <end position="456"/>
    </location>
</feature>
<evidence type="ECO:0000256" key="14">
    <source>
        <dbReference type="SAM" id="Phobius"/>
    </source>
</evidence>
<dbReference type="EMBL" id="CAHIKZ030000698">
    <property type="protein sequence ID" value="CAE1234035.1"/>
    <property type="molecule type" value="Genomic_DNA"/>
</dbReference>
<keyword evidence="7" id="KW-0677">Repeat</keyword>
<comment type="caution">
    <text evidence="16">The sequence shown here is derived from an EMBL/GenBank/DDBJ whole genome shotgun (WGS) entry which is preliminary data.</text>
</comment>
<keyword evidence="6 14" id="KW-0812">Transmembrane</keyword>
<evidence type="ECO:0000256" key="6">
    <source>
        <dbReference type="ARBA" id="ARBA00022692"/>
    </source>
</evidence>
<dbReference type="GO" id="GO:0005886">
    <property type="term" value="C:plasma membrane"/>
    <property type="evidence" value="ECO:0007669"/>
    <property type="project" value="UniProtKB-SubCell"/>
</dbReference>
<reference evidence="16" key="1">
    <citation type="submission" date="2021-01" db="EMBL/GenBank/DDBJ databases">
        <authorList>
            <person name="Li R."/>
            <person name="Bekaert M."/>
        </authorList>
    </citation>
    <scope>NUCLEOTIDE SEQUENCE</scope>
    <source>
        <strain evidence="16">Farmed</strain>
    </source>
</reference>
<evidence type="ECO:0000256" key="5">
    <source>
        <dbReference type="ARBA" id="ARBA00022673"/>
    </source>
</evidence>
<dbReference type="SUPFAM" id="SSF48403">
    <property type="entry name" value="Ankyrin repeat"/>
    <property type="match status" value="1"/>
</dbReference>
<keyword evidence="2" id="KW-0813">Transport</keyword>
<dbReference type="OrthoDB" id="194358at2759"/>
<feature type="transmembrane region" description="Helical" evidence="14">
    <location>
        <begin position="359"/>
        <end position="379"/>
    </location>
</feature>
<sequence>MSVQYLCDIYTISSFCLNVMASSKKKKSGNTRQKVNPDKTAFHAVLQVEYKNLPESSWKSEFGELKEIKSLNPLCQLFRDPKEVKKLKVEDIKQVIEPIADKESLDELMKSECILHRACFAPFEVFEYLISLEIDPKPLDEIKQTPLHFAAYLNKEKIIKLLLSIETSEKCYDGNEITVNKHTPVHYAIFSENAEILKILQNHGCKMQEMDRENRTPLKLAIHFEKPAAVKFLLDCDGHNLDYTTMLKLLCKFPSIVALKLCEDPFCTVDNMKGTIKYNFSKLFPEKEREKTKFLPTPLLIVVINKLLCVVETDTFQEYINIQWKEFGRKFAFGNFLLFLLHVVLWTTLGIFDSDTTNNTLHVSFLVAAVIGTILYMIFEWKQHSASDQYSTLLETFSYHEFDKPEDNLFYHEKTKTLISKMNPKGFSYFNQKWNFIDIVSIIIQWVTVVIEIMALNNVAYSISIRNYIMCANLTLLWICLLKTLRPFTSTGTLVISLSNVVEKDLFRFSIMFLIFLLPMSFNFWITFGGKKIINNQTIAVDYYDAFPTVFFSVLRMAVVDEYDYDNMKKIEPLFTEILITFWLAVSAILLVNLFIALLTDTFQRVYDNTNITIAMEKARHLLGAWHTIEQHDKFAKMFIISKKQFLEKYEKENSLTYSQDDFIGYRKFQNISKNTKDTSKEEDSLKEYFHIHENVLKDTFYLKDVIKKILKKCKTAKSREKEDFQLDSQKSAAKKSVLEQNIDIMKEDLKTLLQHLKNKDSRSQETTPSTSIS</sequence>
<dbReference type="InterPro" id="IPR024862">
    <property type="entry name" value="TRPV"/>
</dbReference>
<keyword evidence="9 14" id="KW-1133">Transmembrane helix</keyword>
<evidence type="ECO:0000259" key="15">
    <source>
        <dbReference type="Pfam" id="PF00520"/>
    </source>
</evidence>
<keyword evidence="11 14" id="KW-0472">Membrane</keyword>
<dbReference type="GO" id="GO:0005262">
    <property type="term" value="F:calcium channel activity"/>
    <property type="evidence" value="ECO:0007669"/>
    <property type="project" value="UniProtKB-KW"/>
</dbReference>
<accession>A0A812BM20</accession>
<feature type="transmembrane region" description="Helical" evidence="14">
    <location>
        <begin position="506"/>
        <end position="528"/>
    </location>
</feature>
<proteinExistence type="predicted"/>
<evidence type="ECO:0000256" key="1">
    <source>
        <dbReference type="ARBA" id="ARBA00004651"/>
    </source>
</evidence>
<organism evidence="16 17">
    <name type="scientific">Acanthosepion pharaonis</name>
    <name type="common">Pharaoh cuttlefish</name>
    <name type="synonym">Sepia pharaonis</name>
    <dbReference type="NCBI Taxonomy" id="158019"/>
    <lineage>
        <taxon>Eukaryota</taxon>
        <taxon>Metazoa</taxon>
        <taxon>Spiralia</taxon>
        <taxon>Lophotrochozoa</taxon>
        <taxon>Mollusca</taxon>
        <taxon>Cephalopoda</taxon>
        <taxon>Coleoidea</taxon>
        <taxon>Decapodiformes</taxon>
        <taxon>Sepiida</taxon>
        <taxon>Sepiina</taxon>
        <taxon>Sepiidae</taxon>
        <taxon>Acanthosepion</taxon>
    </lineage>
</organism>
<dbReference type="InterPro" id="IPR002110">
    <property type="entry name" value="Ankyrin_rpt"/>
</dbReference>
<dbReference type="Pfam" id="PF00520">
    <property type="entry name" value="Ion_trans"/>
    <property type="match status" value="1"/>
</dbReference>
<evidence type="ECO:0000256" key="2">
    <source>
        <dbReference type="ARBA" id="ARBA00022448"/>
    </source>
</evidence>
<comment type="subcellular location">
    <subcellularLocation>
        <location evidence="1">Cell membrane</location>
        <topology evidence="1">Multi-pass membrane protein</topology>
    </subcellularLocation>
</comment>
<dbReference type="Pfam" id="PF12796">
    <property type="entry name" value="Ank_2"/>
    <property type="match status" value="2"/>
</dbReference>
<dbReference type="InterPro" id="IPR005821">
    <property type="entry name" value="Ion_trans_dom"/>
</dbReference>
<dbReference type="SMART" id="SM00248">
    <property type="entry name" value="ANK"/>
    <property type="match status" value="3"/>
</dbReference>
<dbReference type="AlphaFoldDB" id="A0A812BM20"/>
<keyword evidence="13" id="KW-0040">ANK repeat</keyword>
<keyword evidence="4" id="KW-0109">Calcium transport</keyword>
<feature type="transmembrane region" description="Helical" evidence="14">
    <location>
        <begin position="540"/>
        <end position="558"/>
    </location>
</feature>
<dbReference type="PANTHER" id="PTHR10582:SF33">
    <property type="entry name" value="TRANSIENT RECEPTOR POTENTIAL CHANNEL PYREXIA"/>
    <property type="match status" value="1"/>
</dbReference>
<evidence type="ECO:0000256" key="4">
    <source>
        <dbReference type="ARBA" id="ARBA00022568"/>
    </source>
</evidence>
<dbReference type="Gene3D" id="1.10.287.70">
    <property type="match status" value="1"/>
</dbReference>
<evidence type="ECO:0000313" key="16">
    <source>
        <dbReference type="EMBL" id="CAE1234035.1"/>
    </source>
</evidence>
<evidence type="ECO:0000256" key="12">
    <source>
        <dbReference type="ARBA" id="ARBA00023303"/>
    </source>
</evidence>
<feature type="repeat" description="ANK" evidence="13">
    <location>
        <begin position="180"/>
        <end position="212"/>
    </location>
</feature>
<evidence type="ECO:0000256" key="13">
    <source>
        <dbReference type="PROSITE-ProRule" id="PRU00023"/>
    </source>
</evidence>
<feature type="transmembrane region" description="Helical" evidence="14">
    <location>
        <begin position="578"/>
        <end position="599"/>
    </location>
</feature>
<keyword evidence="12" id="KW-0407">Ion channel</keyword>
<dbReference type="GO" id="GO:0098703">
    <property type="term" value="P:calcium ion import across plasma membrane"/>
    <property type="evidence" value="ECO:0007669"/>
    <property type="project" value="TreeGrafter"/>
</dbReference>
<dbReference type="PROSITE" id="PS50088">
    <property type="entry name" value="ANK_REPEAT"/>
    <property type="match status" value="1"/>
</dbReference>
<evidence type="ECO:0000256" key="10">
    <source>
        <dbReference type="ARBA" id="ARBA00023065"/>
    </source>
</evidence>
<feature type="domain" description="Ion transport" evidence="15">
    <location>
        <begin position="422"/>
        <end position="610"/>
    </location>
</feature>
<evidence type="ECO:0000256" key="3">
    <source>
        <dbReference type="ARBA" id="ARBA00022475"/>
    </source>
</evidence>
<feature type="transmembrane region" description="Helical" evidence="14">
    <location>
        <begin position="468"/>
        <end position="486"/>
    </location>
</feature>
<keyword evidence="8" id="KW-0106">Calcium</keyword>
<evidence type="ECO:0000256" key="7">
    <source>
        <dbReference type="ARBA" id="ARBA00022737"/>
    </source>
</evidence>
<keyword evidence="10" id="KW-0406">Ion transport</keyword>
<evidence type="ECO:0000256" key="9">
    <source>
        <dbReference type="ARBA" id="ARBA00022989"/>
    </source>
</evidence>
<dbReference type="Gene3D" id="1.25.40.20">
    <property type="entry name" value="Ankyrin repeat-containing domain"/>
    <property type="match status" value="1"/>
</dbReference>
<protein>
    <recommendedName>
        <fullName evidence="15">Ion transport domain-containing protein</fullName>
    </recommendedName>
</protein>
<dbReference type="Proteomes" id="UP000597762">
    <property type="component" value="Unassembled WGS sequence"/>
</dbReference>
<evidence type="ECO:0000313" key="17">
    <source>
        <dbReference type="Proteomes" id="UP000597762"/>
    </source>
</evidence>
<dbReference type="PANTHER" id="PTHR10582">
    <property type="entry name" value="TRANSIENT RECEPTOR POTENTIAL ION CHANNEL PROTEIN"/>
    <property type="match status" value="1"/>
</dbReference>
<feature type="transmembrane region" description="Helical" evidence="14">
    <location>
        <begin position="331"/>
        <end position="352"/>
    </location>
</feature>
<keyword evidence="17" id="KW-1185">Reference proteome</keyword>
<name>A0A812BM20_ACAPH</name>